<feature type="domain" description="Protein kinase" evidence="8">
    <location>
        <begin position="189"/>
        <end position="463"/>
    </location>
</feature>
<dbReference type="Pfam" id="PF25816">
    <property type="entry name" value="RamC_N"/>
    <property type="match status" value="1"/>
</dbReference>
<dbReference type="AlphaFoldDB" id="A0AB39YEG3"/>
<dbReference type="InterPro" id="IPR007822">
    <property type="entry name" value="LANC-like"/>
</dbReference>
<evidence type="ECO:0000313" key="9">
    <source>
        <dbReference type="EMBL" id="XDV68465.1"/>
    </source>
</evidence>
<evidence type="ECO:0000256" key="2">
    <source>
        <dbReference type="ARBA" id="ARBA00022527"/>
    </source>
</evidence>
<feature type="binding site" evidence="7">
    <location>
        <position position="724"/>
    </location>
    <ligand>
        <name>Zn(2+)</name>
        <dbReference type="ChEBI" id="CHEBI:29105"/>
    </ligand>
</feature>
<dbReference type="SUPFAM" id="SSF158745">
    <property type="entry name" value="LanC-like"/>
    <property type="match status" value="1"/>
</dbReference>
<dbReference type="SMART" id="SM00220">
    <property type="entry name" value="S_TKc"/>
    <property type="match status" value="1"/>
</dbReference>
<organism evidence="9">
    <name type="scientific">Streptomyces sp. R33</name>
    <dbReference type="NCBI Taxonomy" id="3238629"/>
    <lineage>
        <taxon>Bacteria</taxon>
        <taxon>Bacillati</taxon>
        <taxon>Actinomycetota</taxon>
        <taxon>Actinomycetes</taxon>
        <taxon>Kitasatosporales</taxon>
        <taxon>Streptomycetaceae</taxon>
        <taxon>Streptomyces</taxon>
    </lineage>
</organism>
<dbReference type="PANTHER" id="PTHR43289:SF6">
    <property type="entry name" value="SERINE_THREONINE-PROTEIN KINASE NEKL-3"/>
    <property type="match status" value="1"/>
</dbReference>
<keyword evidence="5" id="KW-0418">Kinase</keyword>
<keyword evidence="6" id="KW-0067">ATP-binding</keyword>
<accession>A0AB39YEG3</accession>
<proteinExistence type="predicted"/>
<sequence length="854" mass="90852">MRDGETWCMVTPPHHTRREQGWKLHLSATLPSSPHVLECAAPILVSHGCAFKFAVSPEVTADLTSARAPRGQSGKFLTAYPGDDEQLRTLAGLLHDATLGLAGPAILSDRRYRPGSLVHYRYGGFASSRRLNDEGLYEGVLRAPDGTFVADERNPWFSPPSWAPLPFEPPVPAGSGRRRGEPVVLAGRYRVEEAVRHSNRGGVYRARDGHTGEEVLIKEARPHVGADASGRDARHWLRHEGDVLARLARQGITPALREMFEAGGHVFLVQDLIPGANLARWCAERLARDGVPMPAAVACKLARGLIRLVAATHAAGFVLRDLKPGNVMVTPDDMPVLIDLECAIRFGERAPVVGTAGFTAPEYLGHRDHNDRASPPAPGPAVDCYSLGATLLHVASGLIPQLAADSPDRRGAGERVAALVATAAPAAPALRALAPLVLGLTADLPARWTIEDAAAFLRQDPGVAAPVAAGPTLTRDSRRRLIDDGLAHLAATITPGGEHLWPRPRSAPPGDPCAVQLGAAGVLSVLDRAVRCGEHSAEPTLRAAARWLERRLAQPERVLPGLYFGRSGTVWALHDAARTLGDDALSDSASRYALRIPLDGTNPDVCHGLAGAGLAQLHLWHATGETRFAERASHCADRILRLTGAGGARRGEAFASLPYGFAHGTAGKAAFLLAAGRALDRADLVEAATGAGHVLCAAARVSGEAADWPKGPGESERTALNFWCHGASGIGTFLIRLWRATGEARFREYAERAAHAVHRDRARVGPSTCHGAAGNGELLLDAADATGESRYRAWAAQTGACLHARATVREGRLLVPDDTLREVSAAYNVGLAGVLDFLLRLEHGGNRSWLVDTD</sequence>
<dbReference type="EC" id="2.7.11.1" evidence="1"/>
<dbReference type="Pfam" id="PF00069">
    <property type="entry name" value="Pkinase"/>
    <property type="match status" value="1"/>
</dbReference>
<dbReference type="InterPro" id="IPR000719">
    <property type="entry name" value="Prot_kinase_dom"/>
</dbReference>
<dbReference type="PROSITE" id="PS50011">
    <property type="entry name" value="PROTEIN_KINASE_DOM"/>
    <property type="match status" value="1"/>
</dbReference>
<dbReference type="PANTHER" id="PTHR43289">
    <property type="entry name" value="MITOGEN-ACTIVATED PROTEIN KINASE KINASE KINASE 20-RELATED"/>
    <property type="match status" value="1"/>
</dbReference>
<dbReference type="NCBIfam" id="NF038150">
    <property type="entry name" value="lanthi_synth_IV"/>
    <property type="match status" value="1"/>
</dbReference>
<dbReference type="SMART" id="SM01260">
    <property type="entry name" value="LANC_like"/>
    <property type="match status" value="1"/>
</dbReference>
<feature type="binding site" evidence="7">
    <location>
        <position position="769"/>
    </location>
    <ligand>
        <name>Zn(2+)</name>
        <dbReference type="ChEBI" id="CHEBI:29105"/>
    </ligand>
</feature>
<gene>
    <name evidence="9" type="primary">lanL</name>
    <name evidence="9" type="ORF">AB5J51_38985</name>
</gene>
<evidence type="ECO:0000256" key="4">
    <source>
        <dbReference type="ARBA" id="ARBA00022741"/>
    </source>
</evidence>
<keyword evidence="7" id="KW-0862">Zinc</keyword>
<evidence type="ECO:0000256" key="6">
    <source>
        <dbReference type="ARBA" id="ARBA00022840"/>
    </source>
</evidence>
<name>A0AB39YEG3_9ACTN</name>
<dbReference type="CDD" id="cd04791">
    <property type="entry name" value="LanC_SerThrkinase"/>
    <property type="match status" value="1"/>
</dbReference>
<dbReference type="GO" id="GO:0031179">
    <property type="term" value="P:peptide modification"/>
    <property type="evidence" value="ECO:0007669"/>
    <property type="project" value="InterPro"/>
</dbReference>
<reference evidence="9" key="1">
    <citation type="submission" date="2024-08" db="EMBL/GenBank/DDBJ databases">
        <authorList>
            <person name="Yu S.T."/>
        </authorList>
    </citation>
    <scope>NUCLEOTIDE SEQUENCE</scope>
    <source>
        <strain evidence="9">R33</strain>
    </source>
</reference>
<evidence type="ECO:0000256" key="1">
    <source>
        <dbReference type="ARBA" id="ARBA00012513"/>
    </source>
</evidence>
<dbReference type="InterPro" id="IPR057929">
    <property type="entry name" value="RamC_N"/>
</dbReference>
<evidence type="ECO:0000256" key="7">
    <source>
        <dbReference type="PIRSR" id="PIRSR607822-1"/>
    </source>
</evidence>
<feature type="binding site" evidence="7">
    <location>
        <position position="770"/>
    </location>
    <ligand>
        <name>Zn(2+)</name>
        <dbReference type="ChEBI" id="CHEBI:29105"/>
    </ligand>
</feature>
<dbReference type="GO" id="GO:0004674">
    <property type="term" value="F:protein serine/threonine kinase activity"/>
    <property type="evidence" value="ECO:0007669"/>
    <property type="project" value="UniProtKB-KW"/>
</dbReference>
<evidence type="ECO:0000256" key="3">
    <source>
        <dbReference type="ARBA" id="ARBA00022679"/>
    </source>
</evidence>
<keyword evidence="3" id="KW-0808">Transferase</keyword>
<keyword evidence="2" id="KW-0723">Serine/threonine-protein kinase</keyword>
<keyword evidence="7" id="KW-0479">Metal-binding</keyword>
<dbReference type="PRINTS" id="PR01950">
    <property type="entry name" value="LANCSUPER"/>
</dbReference>
<dbReference type="SUPFAM" id="SSF56112">
    <property type="entry name" value="Protein kinase-like (PK-like)"/>
    <property type="match status" value="1"/>
</dbReference>
<dbReference type="Gene3D" id="3.30.200.20">
    <property type="entry name" value="Phosphorylase Kinase, domain 1"/>
    <property type="match status" value="1"/>
</dbReference>
<dbReference type="GO" id="GO:0005524">
    <property type="term" value="F:ATP binding"/>
    <property type="evidence" value="ECO:0007669"/>
    <property type="project" value="UniProtKB-KW"/>
</dbReference>
<dbReference type="InterPro" id="IPR058053">
    <property type="entry name" value="RamC_C"/>
</dbReference>
<dbReference type="EMBL" id="CP165727">
    <property type="protein sequence ID" value="XDV68465.1"/>
    <property type="molecule type" value="Genomic_DNA"/>
</dbReference>
<dbReference type="InterPro" id="IPR011009">
    <property type="entry name" value="Kinase-like_dom_sf"/>
</dbReference>
<dbReference type="GO" id="GO:0046872">
    <property type="term" value="F:metal ion binding"/>
    <property type="evidence" value="ECO:0007669"/>
    <property type="project" value="UniProtKB-KW"/>
</dbReference>
<dbReference type="Gene3D" id="1.10.510.10">
    <property type="entry name" value="Transferase(Phosphotransferase) domain 1"/>
    <property type="match status" value="1"/>
</dbReference>
<protein>
    <recommendedName>
        <fullName evidence="1">non-specific serine/threonine protein kinase</fullName>
        <ecNumber evidence="1">2.7.11.1</ecNumber>
    </recommendedName>
</protein>
<evidence type="ECO:0000256" key="5">
    <source>
        <dbReference type="ARBA" id="ARBA00022777"/>
    </source>
</evidence>
<evidence type="ECO:0000259" key="8">
    <source>
        <dbReference type="PROSITE" id="PS50011"/>
    </source>
</evidence>
<keyword evidence="4" id="KW-0547">Nucleotide-binding</keyword>
<dbReference type="Gene3D" id="1.50.10.20">
    <property type="match status" value="1"/>
</dbReference>
<dbReference type="Pfam" id="PF05147">
    <property type="entry name" value="LANC_like"/>
    <property type="match status" value="1"/>
</dbReference>
<dbReference type="RefSeq" id="WP_369779975.1">
    <property type="nucleotide sequence ID" value="NZ_CP165727.1"/>
</dbReference>